<protein>
    <recommendedName>
        <fullName evidence="3">TOD1/MUCI70 glycosyltransferase-like domain-containing protein</fullName>
    </recommendedName>
</protein>
<dbReference type="PANTHER" id="PTHR12956">
    <property type="entry name" value="ALKALINE CERAMIDASE-RELATED"/>
    <property type="match status" value="1"/>
</dbReference>
<evidence type="ECO:0000313" key="5">
    <source>
        <dbReference type="Proteomes" id="UP000886520"/>
    </source>
</evidence>
<feature type="compositionally biased region" description="Basic residues" evidence="1">
    <location>
        <begin position="565"/>
        <end position="579"/>
    </location>
</feature>
<evidence type="ECO:0000313" key="4">
    <source>
        <dbReference type="EMBL" id="KAI5081123.1"/>
    </source>
</evidence>
<name>A0A9D4V8L4_ADICA</name>
<dbReference type="EMBL" id="JABFUD020000004">
    <property type="protein sequence ID" value="KAI5081123.1"/>
    <property type="molecule type" value="Genomic_DNA"/>
</dbReference>
<accession>A0A9D4V8L4</accession>
<sequence length="587" mass="66271">MNSLVLDLGHLPSTGLVQGRKQTKVSAKDRERSCLRLQRLIIGRRIGTFLAFFISAISLLMLFNITSRVTAPKSASDYDTPPDMIFNNQHQNLSMKDIQFSVSSSLHPEHETMGVRPTSLSSIPPPRESLPKFQKAGTPMQRIDSYQHGPWPWFSSDHPLPLGHPCQGFALPSPPADKKRTGPRPCPVCYLPIKRAVDAMPTFSAMESSPINQISYIEESSTFLQGKGRVSTNFGGHPSWEDRTKSYQVQGNMSIHCGFAQGVKPGAGSGFDIDAADQIEMDKCIGVVVASAIFGNYDQLQQPINVSKEARKSICFFMFVDAETQHHLDTHGGESGVWRVVVVRNLPYSDARRNGKIPKLLLHRLFPNSRFSLWIDGKLKLVVDPYQILERFLWRRNVTFAVSRHYKRFDVLEEAEANKAAGKYDNASINAQVDFYRSEGLVPYDRSKSVFPSDVPEGCVIIREHTPITNLFTCLWFNEVDRFTSRDQLSFAVVRDKLMGRVPFRLSMFLDCERRNFVVQEYHRDVLEQRKSTLRAPSILSNSQMSKRASDFRPTPSGTIPTRATSKKHKRASSRRKMGSRVTAKAE</sequence>
<dbReference type="PANTHER" id="PTHR12956:SF38">
    <property type="entry name" value="HEXOSYLTRANSFERASE MUCI70-RELATED"/>
    <property type="match status" value="1"/>
</dbReference>
<organism evidence="4 5">
    <name type="scientific">Adiantum capillus-veneris</name>
    <name type="common">Maidenhair fern</name>
    <dbReference type="NCBI Taxonomy" id="13818"/>
    <lineage>
        <taxon>Eukaryota</taxon>
        <taxon>Viridiplantae</taxon>
        <taxon>Streptophyta</taxon>
        <taxon>Embryophyta</taxon>
        <taxon>Tracheophyta</taxon>
        <taxon>Polypodiopsida</taxon>
        <taxon>Polypodiidae</taxon>
        <taxon>Polypodiales</taxon>
        <taxon>Pteridineae</taxon>
        <taxon>Pteridaceae</taxon>
        <taxon>Vittarioideae</taxon>
        <taxon>Adiantum</taxon>
    </lineage>
</organism>
<feature type="transmembrane region" description="Helical" evidence="2">
    <location>
        <begin position="46"/>
        <end position="65"/>
    </location>
</feature>
<evidence type="ECO:0000256" key="2">
    <source>
        <dbReference type="SAM" id="Phobius"/>
    </source>
</evidence>
<proteinExistence type="predicted"/>
<feature type="region of interest" description="Disordered" evidence="1">
    <location>
        <begin position="109"/>
        <end position="129"/>
    </location>
</feature>
<dbReference type="InterPro" id="IPR006852">
    <property type="entry name" value="TOD1_MUCI70"/>
</dbReference>
<evidence type="ECO:0000259" key="3">
    <source>
        <dbReference type="Pfam" id="PF04765"/>
    </source>
</evidence>
<dbReference type="InterPro" id="IPR048354">
    <property type="entry name" value="TOD1_MUCI70_glycTrfase_dom"/>
</dbReference>
<keyword evidence="5" id="KW-1185">Reference proteome</keyword>
<keyword evidence="2" id="KW-0812">Transmembrane</keyword>
<evidence type="ECO:0000256" key="1">
    <source>
        <dbReference type="SAM" id="MobiDB-lite"/>
    </source>
</evidence>
<dbReference type="Proteomes" id="UP000886520">
    <property type="component" value="Chromosome 4"/>
</dbReference>
<comment type="caution">
    <text evidence="4">The sequence shown here is derived from an EMBL/GenBank/DDBJ whole genome shotgun (WGS) entry which is preliminary data.</text>
</comment>
<keyword evidence="2" id="KW-0472">Membrane</keyword>
<feature type="region of interest" description="Disordered" evidence="1">
    <location>
        <begin position="537"/>
        <end position="587"/>
    </location>
</feature>
<feature type="domain" description="TOD1/MUCI70 glycosyltransferase-like" evidence="3">
    <location>
        <begin position="215"/>
        <end position="523"/>
    </location>
</feature>
<reference evidence="4" key="1">
    <citation type="submission" date="2021-01" db="EMBL/GenBank/DDBJ databases">
        <title>Adiantum capillus-veneris genome.</title>
        <authorList>
            <person name="Fang Y."/>
            <person name="Liao Q."/>
        </authorList>
    </citation>
    <scope>NUCLEOTIDE SEQUENCE</scope>
    <source>
        <strain evidence="4">H3</strain>
        <tissue evidence="4">Leaf</tissue>
    </source>
</reference>
<dbReference type="Pfam" id="PF04765">
    <property type="entry name" value="TOD1_MUCI70"/>
    <property type="match status" value="1"/>
</dbReference>
<dbReference type="OrthoDB" id="1905162at2759"/>
<keyword evidence="2" id="KW-1133">Transmembrane helix</keyword>
<gene>
    <name evidence="4" type="ORF">GOP47_0004306</name>
</gene>
<dbReference type="AlphaFoldDB" id="A0A9D4V8L4"/>